<evidence type="ECO:0000256" key="8">
    <source>
        <dbReference type="ARBA" id="ARBA00022842"/>
    </source>
</evidence>
<dbReference type="GO" id="GO:0005965">
    <property type="term" value="C:protein farnesyltransferase complex"/>
    <property type="evidence" value="ECO:0007669"/>
    <property type="project" value="TreeGrafter"/>
</dbReference>
<proteinExistence type="inferred from homology"/>
<comment type="similarity">
    <text evidence="2">Belongs to the protein prenyltransferase subunit alpha family.</text>
</comment>
<dbReference type="PROSITE" id="PS51147">
    <property type="entry name" value="PFTA"/>
    <property type="match status" value="5"/>
</dbReference>
<keyword evidence="15" id="KW-1185">Reference proteome</keyword>
<dbReference type="PANTHER" id="PTHR11129">
    <property type="entry name" value="PROTEIN FARNESYLTRANSFERASE ALPHA SUBUNIT/RAB GERANYLGERANYL TRANSFERASE ALPHA SUBUNIT"/>
    <property type="match status" value="1"/>
</dbReference>
<evidence type="ECO:0000256" key="6">
    <source>
        <dbReference type="ARBA" id="ARBA00022679"/>
    </source>
</evidence>
<name>A0A4S2N839_9PEZI</name>
<evidence type="ECO:0000256" key="10">
    <source>
        <dbReference type="ARBA" id="ARBA00041392"/>
    </source>
</evidence>
<dbReference type="GO" id="GO:0005953">
    <property type="term" value="C:CAAX-protein geranylgeranyltransferase complex"/>
    <property type="evidence" value="ECO:0007669"/>
    <property type="project" value="TreeGrafter"/>
</dbReference>
<dbReference type="Gene3D" id="1.25.40.120">
    <property type="entry name" value="Protein prenylyltransferase"/>
    <property type="match status" value="1"/>
</dbReference>
<dbReference type="EC" id="2.5.1.58" evidence="4"/>
<evidence type="ECO:0000256" key="5">
    <source>
        <dbReference type="ARBA" id="ARBA00022602"/>
    </source>
</evidence>
<protein>
    <recommendedName>
        <fullName evidence="9">Protein farnesyltransferase/geranylgeranyltransferase type-1 subunit alpha</fullName>
        <ecNumber evidence="4">2.5.1.58</ecNumber>
        <ecNumber evidence="3">2.5.1.59</ecNumber>
    </recommendedName>
    <alternativeName>
        <fullName evidence="12">CAAX farnesyltransferase subunit alpha</fullName>
    </alternativeName>
    <alternativeName>
        <fullName evidence="11">FTase-alpha</fullName>
    </alternativeName>
    <alternativeName>
        <fullName evidence="10">Ras proteins prenyltransferase subunit alpha</fullName>
    </alternativeName>
    <alternativeName>
        <fullName evidence="13">Type I protein geranyl-geranyltransferase subunit alpha</fullName>
    </alternativeName>
</protein>
<dbReference type="EMBL" id="ML220112">
    <property type="protein sequence ID" value="TGZ85443.1"/>
    <property type="molecule type" value="Genomic_DNA"/>
</dbReference>
<dbReference type="AlphaFoldDB" id="A0A4S2N839"/>
<dbReference type="EC" id="2.5.1.59" evidence="3"/>
<dbReference type="GO" id="GO:0004660">
    <property type="term" value="F:protein farnesyltransferase activity"/>
    <property type="evidence" value="ECO:0007669"/>
    <property type="project" value="UniProtKB-EC"/>
</dbReference>
<evidence type="ECO:0000256" key="12">
    <source>
        <dbReference type="ARBA" id="ARBA00043086"/>
    </source>
</evidence>
<evidence type="ECO:0000256" key="1">
    <source>
        <dbReference type="ARBA" id="ARBA00001946"/>
    </source>
</evidence>
<evidence type="ECO:0000256" key="9">
    <source>
        <dbReference type="ARBA" id="ARBA00040965"/>
    </source>
</evidence>
<dbReference type="Pfam" id="PF01239">
    <property type="entry name" value="PPTA"/>
    <property type="match status" value="5"/>
</dbReference>
<keyword evidence="5" id="KW-0637">Prenyltransferase</keyword>
<evidence type="ECO:0000313" key="15">
    <source>
        <dbReference type="Proteomes" id="UP000298138"/>
    </source>
</evidence>
<evidence type="ECO:0000256" key="7">
    <source>
        <dbReference type="ARBA" id="ARBA00022737"/>
    </source>
</evidence>
<dbReference type="OrthoDB" id="272289at2759"/>
<evidence type="ECO:0000256" key="11">
    <source>
        <dbReference type="ARBA" id="ARBA00042436"/>
    </source>
</evidence>
<dbReference type="GO" id="GO:0004662">
    <property type="term" value="F:CAAX-protein geranylgeranyltransferase activity"/>
    <property type="evidence" value="ECO:0007669"/>
    <property type="project" value="UniProtKB-EC"/>
</dbReference>
<sequence>MYSQDPDWDDVVPLPQDDGDHPLAQINYSEEYAEAMAYLRALMAKDELSERALKITEHVIDLNPAHYTVWLYRVKCLAALEADLKKELQFLNMKALKHEKNYQIWHHRQLVVNRLGDPTGEQEFIKEMFEKDSKNYHVWSYRQWLVKRFDLWEKGEIEYLNTLLEDDVRNNSAWNHRFFIVFSRGTPVPEDVIEREINFVEESVFLAPQNPSPWNYLRGLMNRCNIPSDRVKKLCQHYAPLDNPARIKSSHALDLLAEIMAMEENGKESAKAFDLLATTFDPVRAPFWNYRKASIAA</sequence>
<comment type="cofactor">
    <cofactor evidence="1">
        <name>Mg(2+)</name>
        <dbReference type="ChEBI" id="CHEBI:18420"/>
    </cofactor>
</comment>
<evidence type="ECO:0000313" key="14">
    <source>
        <dbReference type="EMBL" id="TGZ85443.1"/>
    </source>
</evidence>
<dbReference type="PANTHER" id="PTHR11129:SF1">
    <property type="entry name" value="PROTEIN FARNESYLTRANSFERASE_GERANYLGERANYLTRANSFERASE TYPE-1 SUBUNIT ALPHA"/>
    <property type="match status" value="1"/>
</dbReference>
<keyword evidence="6 14" id="KW-0808">Transferase</keyword>
<dbReference type="STRING" id="341454.A0A4S2N839"/>
<dbReference type="FunCoup" id="A0A4S2N839">
    <property type="interactions" value="175"/>
</dbReference>
<gene>
    <name evidence="14" type="ORF">EX30DRAFT_357232</name>
</gene>
<dbReference type="Proteomes" id="UP000298138">
    <property type="component" value="Unassembled WGS sequence"/>
</dbReference>
<evidence type="ECO:0000256" key="13">
    <source>
        <dbReference type="ARBA" id="ARBA00043219"/>
    </source>
</evidence>
<evidence type="ECO:0000256" key="4">
    <source>
        <dbReference type="ARBA" id="ARBA00012702"/>
    </source>
</evidence>
<dbReference type="SUPFAM" id="SSF48439">
    <property type="entry name" value="Protein prenylyltransferase"/>
    <property type="match status" value="1"/>
</dbReference>
<reference evidence="14 15" key="1">
    <citation type="submission" date="2019-04" db="EMBL/GenBank/DDBJ databases">
        <title>Comparative genomics and transcriptomics to analyze fruiting body development in filamentous ascomycetes.</title>
        <authorList>
            <consortium name="DOE Joint Genome Institute"/>
            <person name="Lutkenhaus R."/>
            <person name="Traeger S."/>
            <person name="Breuer J."/>
            <person name="Kuo A."/>
            <person name="Lipzen A."/>
            <person name="Pangilinan J."/>
            <person name="Dilworth D."/>
            <person name="Sandor L."/>
            <person name="Poggeler S."/>
            <person name="Barry K."/>
            <person name="Grigoriev I.V."/>
            <person name="Nowrousian M."/>
        </authorList>
    </citation>
    <scope>NUCLEOTIDE SEQUENCE [LARGE SCALE GENOMIC DNA]</scope>
    <source>
        <strain evidence="14 15">CBS 389.68</strain>
    </source>
</reference>
<evidence type="ECO:0000256" key="2">
    <source>
        <dbReference type="ARBA" id="ARBA00006734"/>
    </source>
</evidence>
<dbReference type="InParanoid" id="A0A4S2N839"/>
<dbReference type="InterPro" id="IPR002088">
    <property type="entry name" value="Prenyl_trans_a"/>
</dbReference>
<evidence type="ECO:0000256" key="3">
    <source>
        <dbReference type="ARBA" id="ARBA00012700"/>
    </source>
</evidence>
<organism evidence="14 15">
    <name type="scientific">Ascodesmis nigricans</name>
    <dbReference type="NCBI Taxonomy" id="341454"/>
    <lineage>
        <taxon>Eukaryota</taxon>
        <taxon>Fungi</taxon>
        <taxon>Dikarya</taxon>
        <taxon>Ascomycota</taxon>
        <taxon>Pezizomycotina</taxon>
        <taxon>Pezizomycetes</taxon>
        <taxon>Pezizales</taxon>
        <taxon>Ascodesmidaceae</taxon>
        <taxon>Ascodesmis</taxon>
    </lineage>
</organism>
<accession>A0A4S2N839</accession>
<keyword evidence="7" id="KW-0677">Repeat</keyword>
<keyword evidence="8" id="KW-0460">Magnesium</keyword>